<gene>
    <name evidence="1" type="ORF">A3Q56_06910</name>
</gene>
<protein>
    <submittedName>
        <fullName evidence="1">Uncharacterized protein</fullName>
    </submittedName>
</protein>
<accession>A0A177ATR1</accession>
<dbReference type="Proteomes" id="UP000078046">
    <property type="component" value="Unassembled WGS sequence"/>
</dbReference>
<name>A0A177ATR1_9BILA</name>
<feature type="non-terminal residue" evidence="1">
    <location>
        <position position="1"/>
    </location>
</feature>
<evidence type="ECO:0000313" key="1">
    <source>
        <dbReference type="EMBL" id="OAF65375.1"/>
    </source>
</evidence>
<sequence length="99" mass="11438">KKIKKRALVVNTERIHDARRSYCDKLVQYGARKILFLEEGGFNLHTSINYGYLLVNTDPILYQPASKGKNISISNSGLEHYQLCEGSFNREKFLKFLNN</sequence>
<evidence type="ECO:0000313" key="2">
    <source>
        <dbReference type="Proteomes" id="UP000078046"/>
    </source>
</evidence>
<reference evidence="1 2" key="1">
    <citation type="submission" date="2016-04" db="EMBL/GenBank/DDBJ databases">
        <title>The genome of Intoshia linei affirms orthonectids as highly simplified spiralians.</title>
        <authorList>
            <person name="Mikhailov K.V."/>
            <person name="Slusarev G.S."/>
            <person name="Nikitin M.A."/>
            <person name="Logacheva M.D."/>
            <person name="Penin A."/>
            <person name="Aleoshin V."/>
            <person name="Panchin Y.V."/>
        </authorList>
    </citation>
    <scope>NUCLEOTIDE SEQUENCE [LARGE SCALE GENOMIC DNA]</scope>
    <source>
        <strain evidence="1">Intl2013</strain>
        <tissue evidence="1">Whole animal</tissue>
    </source>
</reference>
<comment type="caution">
    <text evidence="1">The sequence shown here is derived from an EMBL/GenBank/DDBJ whole genome shotgun (WGS) entry which is preliminary data.</text>
</comment>
<organism evidence="1 2">
    <name type="scientific">Intoshia linei</name>
    <dbReference type="NCBI Taxonomy" id="1819745"/>
    <lineage>
        <taxon>Eukaryota</taxon>
        <taxon>Metazoa</taxon>
        <taxon>Spiralia</taxon>
        <taxon>Lophotrochozoa</taxon>
        <taxon>Mesozoa</taxon>
        <taxon>Orthonectida</taxon>
        <taxon>Rhopaluridae</taxon>
        <taxon>Intoshia</taxon>
    </lineage>
</organism>
<dbReference type="EMBL" id="LWCA01001323">
    <property type="protein sequence ID" value="OAF65375.1"/>
    <property type="molecule type" value="Genomic_DNA"/>
</dbReference>
<keyword evidence="2" id="KW-1185">Reference proteome</keyword>
<proteinExistence type="predicted"/>
<dbReference type="OrthoDB" id="7744248at2759"/>
<dbReference type="AlphaFoldDB" id="A0A177ATR1"/>